<protein>
    <submittedName>
        <fullName evidence="1">Uncharacterized protein</fullName>
    </submittedName>
</protein>
<dbReference type="Pfam" id="PF14388">
    <property type="entry name" value="DUF4419"/>
    <property type="match status" value="1"/>
</dbReference>
<sequence>QMTDHLVDPALSEWVLPSFSTTTFHDRIVGSVVMMASMKKYFTYSCQLACGIPTVTLLGTVSDWEDIRRRADKLATFGDLTTKWMSMLTPVLDQFVAAAANKPDVEFWQRICHSVSHGSGSCHLSGWITVFSVPGEFTPYGSHVREMVKLGGDFPVVEVGKVTAGYLTVDVKIDDNGTEYKSVMFAGHLAYEALVDGTSIQPTLAWAIALK</sequence>
<accession>A0A3R6YS33</accession>
<name>A0A3R6YS33_9STRA</name>
<keyword evidence="2" id="KW-1185">Reference proteome</keyword>
<gene>
    <name evidence="1" type="ORF">DYB32_009779</name>
</gene>
<dbReference type="AlphaFoldDB" id="A0A3R6YS33"/>
<proteinExistence type="predicted"/>
<dbReference type="PANTHER" id="PTHR31252">
    <property type="entry name" value="DUF4419 DOMAIN-CONTAINING PROTEIN"/>
    <property type="match status" value="1"/>
</dbReference>
<feature type="non-terminal residue" evidence="1">
    <location>
        <position position="1"/>
    </location>
</feature>
<organism evidence="1 2">
    <name type="scientific">Aphanomyces invadans</name>
    <dbReference type="NCBI Taxonomy" id="157072"/>
    <lineage>
        <taxon>Eukaryota</taxon>
        <taxon>Sar</taxon>
        <taxon>Stramenopiles</taxon>
        <taxon>Oomycota</taxon>
        <taxon>Saprolegniomycetes</taxon>
        <taxon>Saprolegniales</taxon>
        <taxon>Verrucalvaceae</taxon>
        <taxon>Aphanomyces</taxon>
    </lineage>
</organism>
<evidence type="ECO:0000313" key="1">
    <source>
        <dbReference type="EMBL" id="RHY21560.1"/>
    </source>
</evidence>
<dbReference type="VEuPathDB" id="FungiDB:H310_12466"/>
<comment type="caution">
    <text evidence="1">The sequence shown here is derived from an EMBL/GenBank/DDBJ whole genome shotgun (WGS) entry which is preliminary data.</text>
</comment>
<dbReference type="Proteomes" id="UP000285060">
    <property type="component" value="Unassembled WGS sequence"/>
</dbReference>
<dbReference type="EMBL" id="QUSY01002345">
    <property type="protein sequence ID" value="RHY21560.1"/>
    <property type="molecule type" value="Genomic_DNA"/>
</dbReference>
<dbReference type="PANTHER" id="PTHR31252:SF11">
    <property type="entry name" value="DUF4419 DOMAIN-CONTAINING PROTEIN"/>
    <property type="match status" value="1"/>
</dbReference>
<reference evidence="1 2" key="1">
    <citation type="submission" date="2018-08" db="EMBL/GenBank/DDBJ databases">
        <title>Aphanomyces genome sequencing and annotation.</title>
        <authorList>
            <person name="Minardi D."/>
            <person name="Oidtmann B."/>
            <person name="Van Der Giezen M."/>
            <person name="Studholme D.J."/>
        </authorList>
    </citation>
    <scope>NUCLEOTIDE SEQUENCE [LARGE SCALE GENOMIC DNA]</scope>
    <source>
        <strain evidence="1 2">NJM0002</strain>
    </source>
</reference>
<evidence type="ECO:0000313" key="2">
    <source>
        <dbReference type="Proteomes" id="UP000285060"/>
    </source>
</evidence>
<dbReference type="InterPro" id="IPR025533">
    <property type="entry name" value="DUF4419"/>
</dbReference>